<feature type="non-terminal residue" evidence="1">
    <location>
        <position position="1"/>
    </location>
</feature>
<dbReference type="AlphaFoldDB" id="A0A1D1YSZ5"/>
<name>A0A1D1YSZ5_9ARAE</name>
<dbReference type="Gene3D" id="3.20.170.20">
    <property type="entry name" value="Protein of unknown function DUF952"/>
    <property type="match status" value="1"/>
</dbReference>
<protein>
    <submittedName>
        <fullName evidence="1">Pre-mRNA-splicing factor SYF2</fullName>
    </submittedName>
</protein>
<gene>
    <name evidence="1" type="primary">SYF2_1</name>
    <name evidence="1" type="ORF">g.42499</name>
</gene>
<dbReference type="PANTHER" id="PTHR34129:SF1">
    <property type="entry name" value="DUF952 DOMAIN-CONTAINING PROTEIN"/>
    <property type="match status" value="1"/>
</dbReference>
<accession>A0A1D1YSZ5</accession>
<dbReference type="SUPFAM" id="SSF56399">
    <property type="entry name" value="ADP-ribosylation"/>
    <property type="match status" value="1"/>
</dbReference>
<organism evidence="1">
    <name type="scientific">Anthurium amnicola</name>
    <dbReference type="NCBI Taxonomy" id="1678845"/>
    <lineage>
        <taxon>Eukaryota</taxon>
        <taxon>Viridiplantae</taxon>
        <taxon>Streptophyta</taxon>
        <taxon>Embryophyta</taxon>
        <taxon>Tracheophyta</taxon>
        <taxon>Spermatophyta</taxon>
        <taxon>Magnoliopsida</taxon>
        <taxon>Liliopsida</taxon>
        <taxon>Araceae</taxon>
        <taxon>Pothoideae</taxon>
        <taxon>Potheae</taxon>
        <taxon>Anthurium</taxon>
    </lineage>
</organism>
<sequence length="151" mass="16764">GVPRQFPGKQKVERLVGASREMVGEQEKAPGGAAAFVYRVSTAEEWEELQKRGATLGGDLDRRTGCIHLSQLHQVKMVLQNFYKGREDLYLLQVDTGKLGDGLVYEAVDESNFFPHFYGPSRSFSPLLLDVVTTTEKLVLVNGEFTCGLLN</sequence>
<proteinExistence type="predicted"/>
<dbReference type="PANTHER" id="PTHR34129">
    <property type="entry name" value="BLR1139 PROTEIN"/>
    <property type="match status" value="1"/>
</dbReference>
<dbReference type="EMBL" id="GDJX01010175">
    <property type="protein sequence ID" value="JAT57761.1"/>
    <property type="molecule type" value="Transcribed_RNA"/>
</dbReference>
<dbReference type="InterPro" id="IPR009297">
    <property type="entry name" value="DUF952"/>
</dbReference>
<reference evidence="1" key="1">
    <citation type="submission" date="2015-07" db="EMBL/GenBank/DDBJ databases">
        <title>Transcriptome Assembly of Anthurium amnicola.</title>
        <authorList>
            <person name="Suzuki J."/>
        </authorList>
    </citation>
    <scope>NUCLEOTIDE SEQUENCE</scope>
</reference>
<dbReference type="Pfam" id="PF06108">
    <property type="entry name" value="DUF952"/>
    <property type="match status" value="1"/>
</dbReference>
<evidence type="ECO:0000313" key="1">
    <source>
        <dbReference type="EMBL" id="JAT57761.1"/>
    </source>
</evidence>